<evidence type="ECO:0000256" key="1">
    <source>
        <dbReference type="ARBA" id="ARBA00023157"/>
    </source>
</evidence>
<keyword evidence="1" id="KW-1015">Disulfide bond</keyword>
<organism evidence="3 4">
    <name type="scientific">Cohnella lupini</name>
    <dbReference type="NCBI Taxonomy" id="1294267"/>
    <lineage>
        <taxon>Bacteria</taxon>
        <taxon>Bacillati</taxon>
        <taxon>Bacillota</taxon>
        <taxon>Bacilli</taxon>
        <taxon>Bacillales</taxon>
        <taxon>Paenibacillaceae</taxon>
        <taxon>Cohnella</taxon>
    </lineage>
</organism>
<dbReference type="RefSeq" id="WP_181907642.1">
    <property type="nucleotide sequence ID" value="NZ_QRDY01000040.1"/>
</dbReference>
<dbReference type="AlphaFoldDB" id="A0A3D9HQF1"/>
<dbReference type="PANTHER" id="PTHR42852:SF13">
    <property type="entry name" value="PROTEIN DIPZ"/>
    <property type="match status" value="1"/>
</dbReference>
<dbReference type="GO" id="GO:0016491">
    <property type="term" value="F:oxidoreductase activity"/>
    <property type="evidence" value="ECO:0007669"/>
    <property type="project" value="InterPro"/>
</dbReference>
<dbReference type="InterPro" id="IPR050553">
    <property type="entry name" value="Thioredoxin_ResA/DsbE_sf"/>
</dbReference>
<comment type="caution">
    <text evidence="3">The sequence shown here is derived from an EMBL/GenBank/DDBJ whole genome shotgun (WGS) entry which is preliminary data.</text>
</comment>
<evidence type="ECO:0000313" key="3">
    <source>
        <dbReference type="EMBL" id="RED51712.1"/>
    </source>
</evidence>
<proteinExistence type="predicted"/>
<dbReference type="Proteomes" id="UP000256869">
    <property type="component" value="Unassembled WGS sequence"/>
</dbReference>
<dbReference type="SUPFAM" id="SSF52833">
    <property type="entry name" value="Thioredoxin-like"/>
    <property type="match status" value="1"/>
</dbReference>
<gene>
    <name evidence="3" type="ORF">DFP95_1407</name>
</gene>
<name>A0A3D9HQF1_9BACL</name>
<accession>A0A3D9HQF1</accession>
<evidence type="ECO:0000259" key="2">
    <source>
        <dbReference type="PROSITE" id="PS51352"/>
    </source>
</evidence>
<dbReference type="GO" id="GO:0016209">
    <property type="term" value="F:antioxidant activity"/>
    <property type="evidence" value="ECO:0007669"/>
    <property type="project" value="InterPro"/>
</dbReference>
<dbReference type="Pfam" id="PF00578">
    <property type="entry name" value="AhpC-TSA"/>
    <property type="match status" value="1"/>
</dbReference>
<dbReference type="InterPro" id="IPR000866">
    <property type="entry name" value="AhpC/TSA"/>
</dbReference>
<dbReference type="EMBL" id="QRDY01000040">
    <property type="protein sequence ID" value="RED51712.1"/>
    <property type="molecule type" value="Genomic_DNA"/>
</dbReference>
<evidence type="ECO:0000313" key="4">
    <source>
        <dbReference type="Proteomes" id="UP000256869"/>
    </source>
</evidence>
<dbReference type="InterPro" id="IPR013766">
    <property type="entry name" value="Thioredoxin_domain"/>
</dbReference>
<protein>
    <submittedName>
        <fullName evidence="3">Peroxiredoxin</fullName>
    </submittedName>
</protein>
<keyword evidence="4" id="KW-1185">Reference proteome</keyword>
<dbReference type="PANTHER" id="PTHR42852">
    <property type="entry name" value="THIOL:DISULFIDE INTERCHANGE PROTEIN DSBE"/>
    <property type="match status" value="1"/>
</dbReference>
<dbReference type="InterPro" id="IPR036249">
    <property type="entry name" value="Thioredoxin-like_sf"/>
</dbReference>
<reference evidence="3 4" key="1">
    <citation type="submission" date="2018-07" db="EMBL/GenBank/DDBJ databases">
        <title>Genomic Encyclopedia of Type Strains, Phase III (KMG-III): the genomes of soil and plant-associated and newly described type strains.</title>
        <authorList>
            <person name="Whitman W."/>
        </authorList>
    </citation>
    <scope>NUCLEOTIDE SEQUENCE [LARGE SCALE GENOMIC DNA]</scope>
    <source>
        <strain evidence="3 4">CECT 8236</strain>
    </source>
</reference>
<dbReference type="Gene3D" id="3.40.30.10">
    <property type="entry name" value="Glutaredoxin"/>
    <property type="match status" value="1"/>
</dbReference>
<sequence length="183" mass="20685">MTHLLQQGDKAPLFHSTDQSGLPVILENYLGRKVLLAFFRNSACALCNTRVHHFIQQYSKWRQQGLEIIAVFESPEANLRDNVGRQTAEFPLIADPEALLYDKYGVETSEEKVQATLSDVNTKNFISEAEALGFKLIKEEGANFHRIPAEFLIDREGIVQVAHYGRLITDHLPIETINGFTES</sequence>
<feature type="domain" description="Thioredoxin" evidence="2">
    <location>
        <begin position="5"/>
        <end position="182"/>
    </location>
</feature>
<dbReference type="PROSITE" id="PS51352">
    <property type="entry name" value="THIOREDOXIN_2"/>
    <property type="match status" value="1"/>
</dbReference>